<keyword evidence="8" id="KW-0902">Two-component regulatory system</keyword>
<keyword evidence="9" id="KW-0812">Transmembrane</keyword>
<dbReference type="eggNOG" id="COG4191">
    <property type="taxonomic scope" value="Bacteria"/>
</dbReference>
<dbReference type="Gene3D" id="3.30.450.20">
    <property type="entry name" value="PAS domain"/>
    <property type="match status" value="1"/>
</dbReference>
<dbReference type="InterPro" id="IPR036890">
    <property type="entry name" value="HATPase_C_sf"/>
</dbReference>
<keyword evidence="9" id="KW-1133">Transmembrane helix</keyword>
<evidence type="ECO:0000256" key="7">
    <source>
        <dbReference type="ARBA" id="ARBA00022840"/>
    </source>
</evidence>
<feature type="transmembrane region" description="Helical" evidence="9">
    <location>
        <begin position="7"/>
        <end position="28"/>
    </location>
</feature>
<sequence length="639" mass="72412">MSVRKKVLFTVVVLLLLQLLSLFLHYFMLRSYLIDRWREEASAVAGSLASHVAVRIKDDIDKARRTVELYSSLPLEALMWKITSEVVHVKRVDYMDSGGRYLKSVSRFHNVPRYVGSIGVALREEQVGEVRDEYGETYLVYKLPDMRENVHRGFFLLYLSLKDLLWDVLSTGYPGKIGIVLKDSRGSPTVELSGSHVPSPFTVSYPVRGYPYHLELFWKREDVLAPADKFLQSAGIFGVTTTAFLLFILFLVVYRTFRPLEVLTQEVINYSGSFTRKGVDELDILSRAFENLLKGVEREKETYRKLWQEIGDGMLLVRDDGTVAMVNAQLEMRFGVKGEEMVGMEVSRIFPGLNPKVNTFISETDMLVKGKRYTVSLRIFPVSLEDGVYHLIHIKDLTLQKEMEYVLSRHVRLNIAGEIAVSIAHQLNNPLASILASAEVLMSRLQDDTLKPLVQRIVDNTARASQTVRKLLDISGSKDGSPSKVNPATLTEGVVDMMLYKARKKGVKLEYVNFLKENITLFCYPWKLEQILMNLVDNAIDETPQGGYVRVTLEEVRGGLVWSVKDSGKGVREDILDRIFEPFFTTKVEGYGLGLSIVKRFVEDMGGRVEVINHPDGAEFRVILRLGEGYSHESSVGGR</sequence>
<name>D3SPP6_THEAH</name>
<evidence type="ECO:0000256" key="3">
    <source>
        <dbReference type="ARBA" id="ARBA00022553"/>
    </source>
</evidence>
<dbReference type="Gene3D" id="1.10.287.130">
    <property type="match status" value="1"/>
</dbReference>
<dbReference type="InterPro" id="IPR035965">
    <property type="entry name" value="PAS-like_dom_sf"/>
</dbReference>
<dbReference type="PROSITE" id="PS50109">
    <property type="entry name" value="HIS_KIN"/>
    <property type="match status" value="1"/>
</dbReference>
<evidence type="ECO:0000313" key="12">
    <source>
        <dbReference type="EMBL" id="ADC89133.1"/>
    </source>
</evidence>
<dbReference type="Pfam" id="PF00512">
    <property type="entry name" value="HisKA"/>
    <property type="match status" value="1"/>
</dbReference>
<dbReference type="PANTHER" id="PTHR43065:SF10">
    <property type="entry name" value="PEROXIDE STRESS-ACTIVATED HISTIDINE KINASE MAK3"/>
    <property type="match status" value="1"/>
</dbReference>
<dbReference type="InterPro" id="IPR000014">
    <property type="entry name" value="PAS"/>
</dbReference>
<dbReference type="GO" id="GO:0005524">
    <property type="term" value="F:ATP binding"/>
    <property type="evidence" value="ECO:0007669"/>
    <property type="project" value="UniProtKB-KW"/>
</dbReference>
<dbReference type="Proteomes" id="UP000002043">
    <property type="component" value="Chromosome"/>
</dbReference>
<evidence type="ECO:0000256" key="1">
    <source>
        <dbReference type="ARBA" id="ARBA00000085"/>
    </source>
</evidence>
<evidence type="ECO:0000256" key="2">
    <source>
        <dbReference type="ARBA" id="ARBA00012438"/>
    </source>
</evidence>
<keyword evidence="4" id="KW-0808">Transferase</keyword>
<accession>D3SPP6</accession>
<dbReference type="InterPro" id="IPR004358">
    <property type="entry name" value="Sig_transdc_His_kin-like_C"/>
</dbReference>
<keyword evidence="6 12" id="KW-0418">Kinase</keyword>
<keyword evidence="5" id="KW-0547">Nucleotide-binding</keyword>
<dbReference type="InterPro" id="IPR003594">
    <property type="entry name" value="HATPase_dom"/>
</dbReference>
<dbReference type="SUPFAM" id="SSF47384">
    <property type="entry name" value="Homodimeric domain of signal transducing histidine kinase"/>
    <property type="match status" value="1"/>
</dbReference>
<comment type="catalytic activity">
    <reaction evidence="1">
        <text>ATP + protein L-histidine = ADP + protein N-phospho-L-histidine.</text>
        <dbReference type="EC" id="2.7.13.3"/>
    </reaction>
</comment>
<gene>
    <name evidence="12" type="ordered locus">Thal_0499</name>
</gene>
<dbReference type="KEGG" id="tal:Thal_0499"/>
<evidence type="ECO:0000256" key="6">
    <source>
        <dbReference type="ARBA" id="ARBA00022777"/>
    </source>
</evidence>
<dbReference type="NCBIfam" id="TIGR00229">
    <property type="entry name" value="sensory_box"/>
    <property type="match status" value="1"/>
</dbReference>
<dbReference type="HOGENOM" id="CLU_431350_0_0_0"/>
<dbReference type="InterPro" id="IPR005467">
    <property type="entry name" value="His_kinase_dom"/>
</dbReference>
<dbReference type="OrthoDB" id="9784397at2"/>
<reference evidence="13" key="1">
    <citation type="journal article" date="2010" name="Stand. Genomic Sci.">
        <title>Complete genome sequence of Thermocrinis albus type strain (HI 11/12T).</title>
        <authorList>
            <person name="Wirth R."/>
            <person name="Sikorski J."/>
            <person name="Brambilla E."/>
            <person name="Misra M."/>
            <person name="Lapidus A."/>
            <person name="Copeland A."/>
            <person name="Nolan M."/>
            <person name="Lucas S."/>
            <person name="Chen F."/>
            <person name="Tice H."/>
            <person name="Cheng J.F."/>
            <person name="Han C."/>
            <person name="Detter J.C."/>
            <person name="Tapia R."/>
            <person name="Bruce D."/>
            <person name="Goodwin L."/>
            <person name="Pitluck S."/>
            <person name="Pati A."/>
            <person name="Anderson I."/>
            <person name="Ivanova N."/>
            <person name="Mavromatis K."/>
            <person name="Mikhailova N."/>
            <person name="Chen A."/>
            <person name="Palaniappan K."/>
            <person name="Bilek Y."/>
            <person name="Hader T."/>
            <person name="Land M."/>
            <person name="Hauser L."/>
            <person name="Chang Y.J."/>
            <person name="Jeffries C.D."/>
            <person name="Tindall B.J."/>
            <person name="Rohde M."/>
            <person name="Goker M."/>
            <person name="Bristow J."/>
            <person name="Eisen J.A."/>
            <person name="Markowitz V."/>
            <person name="Hugenholtz P."/>
            <person name="Kyrpides N.C."/>
            <person name="Klenk H.P."/>
        </authorList>
    </citation>
    <scope>NUCLEOTIDE SEQUENCE [LARGE SCALE GENOMIC DNA]</scope>
    <source>
        <strain evidence="13">DSM 14484 / JCM 11386 / HI 11/12</strain>
    </source>
</reference>
<evidence type="ECO:0000256" key="9">
    <source>
        <dbReference type="SAM" id="Phobius"/>
    </source>
</evidence>
<keyword evidence="3" id="KW-0597">Phosphoprotein</keyword>
<evidence type="ECO:0000256" key="5">
    <source>
        <dbReference type="ARBA" id="ARBA00022741"/>
    </source>
</evidence>
<evidence type="ECO:0000256" key="4">
    <source>
        <dbReference type="ARBA" id="ARBA00022679"/>
    </source>
</evidence>
<dbReference type="SUPFAM" id="SSF55785">
    <property type="entry name" value="PYP-like sensor domain (PAS domain)"/>
    <property type="match status" value="1"/>
</dbReference>
<dbReference type="Gene3D" id="3.30.565.10">
    <property type="entry name" value="Histidine kinase-like ATPase, C-terminal domain"/>
    <property type="match status" value="1"/>
</dbReference>
<keyword evidence="7" id="KW-0067">ATP-binding</keyword>
<proteinExistence type="predicted"/>
<dbReference type="InterPro" id="IPR003661">
    <property type="entry name" value="HisK_dim/P_dom"/>
</dbReference>
<dbReference type="Pfam" id="PF02518">
    <property type="entry name" value="HATPase_c"/>
    <property type="match status" value="1"/>
</dbReference>
<dbReference type="CDD" id="cd00082">
    <property type="entry name" value="HisKA"/>
    <property type="match status" value="1"/>
</dbReference>
<evidence type="ECO:0000313" key="13">
    <source>
        <dbReference type="Proteomes" id="UP000002043"/>
    </source>
</evidence>
<dbReference type="SUPFAM" id="SSF55874">
    <property type="entry name" value="ATPase domain of HSP90 chaperone/DNA topoisomerase II/histidine kinase"/>
    <property type="match status" value="1"/>
</dbReference>
<feature type="transmembrane region" description="Helical" evidence="9">
    <location>
        <begin position="230"/>
        <end position="254"/>
    </location>
</feature>
<dbReference type="STRING" id="638303.Thal_0499"/>
<evidence type="ECO:0000259" key="10">
    <source>
        <dbReference type="PROSITE" id="PS50109"/>
    </source>
</evidence>
<dbReference type="AlphaFoldDB" id="D3SPP6"/>
<keyword evidence="9" id="KW-0472">Membrane</keyword>
<organism evidence="12 13">
    <name type="scientific">Thermocrinis albus (strain DSM 14484 / JCM 11386 / HI 11/12)</name>
    <dbReference type="NCBI Taxonomy" id="638303"/>
    <lineage>
        <taxon>Bacteria</taxon>
        <taxon>Pseudomonadati</taxon>
        <taxon>Aquificota</taxon>
        <taxon>Aquificia</taxon>
        <taxon>Aquificales</taxon>
        <taxon>Aquificaceae</taxon>
        <taxon>Thermocrinis</taxon>
    </lineage>
</organism>
<dbReference type="SMART" id="SM00388">
    <property type="entry name" value="HisKA"/>
    <property type="match status" value="1"/>
</dbReference>
<keyword evidence="13" id="KW-1185">Reference proteome</keyword>
<dbReference type="EMBL" id="CP001931">
    <property type="protein sequence ID" value="ADC89133.1"/>
    <property type="molecule type" value="Genomic_DNA"/>
</dbReference>
<dbReference type="PROSITE" id="PS50112">
    <property type="entry name" value="PAS"/>
    <property type="match status" value="1"/>
</dbReference>
<protein>
    <recommendedName>
        <fullName evidence="2">histidine kinase</fullName>
        <ecNumber evidence="2">2.7.13.3</ecNumber>
    </recommendedName>
</protein>
<evidence type="ECO:0000256" key="8">
    <source>
        <dbReference type="ARBA" id="ARBA00023012"/>
    </source>
</evidence>
<dbReference type="PRINTS" id="PR00344">
    <property type="entry name" value="BCTRLSENSOR"/>
</dbReference>
<dbReference type="PANTHER" id="PTHR43065">
    <property type="entry name" value="SENSOR HISTIDINE KINASE"/>
    <property type="match status" value="1"/>
</dbReference>
<dbReference type="EC" id="2.7.13.3" evidence="2"/>
<dbReference type="InterPro" id="IPR036097">
    <property type="entry name" value="HisK_dim/P_sf"/>
</dbReference>
<dbReference type="GO" id="GO:0000155">
    <property type="term" value="F:phosphorelay sensor kinase activity"/>
    <property type="evidence" value="ECO:0007669"/>
    <property type="project" value="InterPro"/>
</dbReference>
<dbReference type="RefSeq" id="WP_012991540.1">
    <property type="nucleotide sequence ID" value="NC_013894.1"/>
</dbReference>
<evidence type="ECO:0000259" key="11">
    <source>
        <dbReference type="PROSITE" id="PS50112"/>
    </source>
</evidence>
<feature type="domain" description="Histidine kinase" evidence="10">
    <location>
        <begin position="422"/>
        <end position="628"/>
    </location>
</feature>
<feature type="domain" description="PAS" evidence="11">
    <location>
        <begin position="299"/>
        <end position="356"/>
    </location>
</feature>
<dbReference type="SMART" id="SM00387">
    <property type="entry name" value="HATPase_c"/>
    <property type="match status" value="1"/>
</dbReference>